<sequence>MDDYEEAVLFTITLLESRLDRLEYVLSGANQQDEEKPRTLQERVKRIERLLQELSAKTALLNEVRELTSKHSGLLRDSKATNDRNDAGLSVQEKAALVLERAPAFATTASQLKALDDQRIPETEGFTKLVKLRPRIAEAEARHLQQALEISLLRRRNGLLCSKIKHIHLLGQGRCWVEWHKRLVNAERTVTRTEFKHKQLEEEG</sequence>
<dbReference type="OrthoDB" id="5403729at2759"/>
<protein>
    <submittedName>
        <fullName evidence="1">Uncharacterized protein</fullName>
    </submittedName>
</protein>
<proteinExistence type="predicted"/>
<evidence type="ECO:0000313" key="2">
    <source>
        <dbReference type="Proteomes" id="UP000800097"/>
    </source>
</evidence>
<name>A0A6A6JX20_WESOR</name>
<dbReference type="GeneID" id="54553853"/>
<dbReference type="EMBL" id="ML986486">
    <property type="protein sequence ID" value="KAF2279609.1"/>
    <property type="molecule type" value="Genomic_DNA"/>
</dbReference>
<organism evidence="1 2">
    <name type="scientific">Westerdykella ornata</name>
    <dbReference type="NCBI Taxonomy" id="318751"/>
    <lineage>
        <taxon>Eukaryota</taxon>
        <taxon>Fungi</taxon>
        <taxon>Dikarya</taxon>
        <taxon>Ascomycota</taxon>
        <taxon>Pezizomycotina</taxon>
        <taxon>Dothideomycetes</taxon>
        <taxon>Pleosporomycetidae</taxon>
        <taxon>Pleosporales</taxon>
        <taxon>Sporormiaceae</taxon>
        <taxon>Westerdykella</taxon>
    </lineage>
</organism>
<dbReference type="AlphaFoldDB" id="A0A6A6JX20"/>
<dbReference type="RefSeq" id="XP_033657148.1">
    <property type="nucleotide sequence ID" value="XM_033800678.1"/>
</dbReference>
<evidence type="ECO:0000313" key="1">
    <source>
        <dbReference type="EMBL" id="KAF2279609.1"/>
    </source>
</evidence>
<dbReference type="Pfam" id="PF07426">
    <property type="entry name" value="Dynactin_p22"/>
    <property type="match status" value="1"/>
</dbReference>
<dbReference type="InterPro" id="IPR009991">
    <property type="entry name" value="DCTN3"/>
</dbReference>
<accession>A0A6A6JX20</accession>
<gene>
    <name evidence="1" type="ORF">EI97DRAFT_455831</name>
</gene>
<dbReference type="Proteomes" id="UP000800097">
    <property type="component" value="Unassembled WGS sequence"/>
</dbReference>
<dbReference type="GO" id="GO:0005869">
    <property type="term" value="C:dynactin complex"/>
    <property type="evidence" value="ECO:0007669"/>
    <property type="project" value="InterPro"/>
</dbReference>
<keyword evidence="2" id="KW-1185">Reference proteome</keyword>
<reference evidence="1" key="1">
    <citation type="journal article" date="2020" name="Stud. Mycol.">
        <title>101 Dothideomycetes genomes: a test case for predicting lifestyles and emergence of pathogens.</title>
        <authorList>
            <person name="Haridas S."/>
            <person name="Albert R."/>
            <person name="Binder M."/>
            <person name="Bloem J."/>
            <person name="Labutti K."/>
            <person name="Salamov A."/>
            <person name="Andreopoulos B."/>
            <person name="Baker S."/>
            <person name="Barry K."/>
            <person name="Bills G."/>
            <person name="Bluhm B."/>
            <person name="Cannon C."/>
            <person name="Castanera R."/>
            <person name="Culley D."/>
            <person name="Daum C."/>
            <person name="Ezra D."/>
            <person name="Gonzalez J."/>
            <person name="Henrissat B."/>
            <person name="Kuo A."/>
            <person name="Liang C."/>
            <person name="Lipzen A."/>
            <person name="Lutzoni F."/>
            <person name="Magnuson J."/>
            <person name="Mondo S."/>
            <person name="Nolan M."/>
            <person name="Ohm R."/>
            <person name="Pangilinan J."/>
            <person name="Park H.-J."/>
            <person name="Ramirez L."/>
            <person name="Alfaro M."/>
            <person name="Sun H."/>
            <person name="Tritt A."/>
            <person name="Yoshinaga Y."/>
            <person name="Zwiers L.-H."/>
            <person name="Turgeon B."/>
            <person name="Goodwin S."/>
            <person name="Spatafora J."/>
            <person name="Crous P."/>
            <person name="Grigoriev I."/>
        </authorList>
    </citation>
    <scope>NUCLEOTIDE SEQUENCE</scope>
    <source>
        <strain evidence="1">CBS 379.55</strain>
    </source>
</reference>
<dbReference type="GO" id="GO:0061640">
    <property type="term" value="P:cytoskeleton-dependent cytokinesis"/>
    <property type="evidence" value="ECO:0007669"/>
    <property type="project" value="InterPro"/>
</dbReference>